<keyword evidence="13" id="KW-1133">Transmembrane helix</keyword>
<dbReference type="FunFam" id="1.10.287.130:FF:000001">
    <property type="entry name" value="Two-component sensor histidine kinase"/>
    <property type="match status" value="1"/>
</dbReference>
<dbReference type="EC" id="2.7.13.3" evidence="4"/>
<dbReference type="Gene3D" id="1.10.287.130">
    <property type="match status" value="1"/>
</dbReference>
<dbReference type="PANTHER" id="PTHR43711:SF1">
    <property type="entry name" value="HISTIDINE KINASE 1"/>
    <property type="match status" value="1"/>
</dbReference>
<dbReference type="PANTHER" id="PTHR43711">
    <property type="entry name" value="TWO-COMPONENT HISTIDINE KINASE"/>
    <property type="match status" value="1"/>
</dbReference>
<reference evidence="16" key="1">
    <citation type="submission" date="2018-12" db="EMBL/GenBank/DDBJ databases">
        <title>Tengunoibacter tsumagoiensis gen. nov., sp. nov., Dictyobacter kobayashii sp. nov., D. alpinus sp. nov., and D. joshuensis sp. nov. and description of Dictyobacteraceae fam. nov. within the order Ktedonobacterales isolated from Tengu-no-mugimeshi.</title>
        <authorList>
            <person name="Wang C.M."/>
            <person name="Zheng Y."/>
            <person name="Sakai Y."/>
            <person name="Toyoda A."/>
            <person name="Minakuchi Y."/>
            <person name="Abe K."/>
            <person name="Yokota A."/>
            <person name="Yabe S."/>
        </authorList>
    </citation>
    <scope>NUCLEOTIDE SEQUENCE [LARGE SCALE GENOMIC DNA]</scope>
    <source>
        <strain evidence="16">Uno16</strain>
    </source>
</reference>
<evidence type="ECO:0000256" key="6">
    <source>
        <dbReference type="ARBA" id="ARBA00022553"/>
    </source>
</evidence>
<dbReference type="SUPFAM" id="SSF47384">
    <property type="entry name" value="Homodimeric domain of signal transducing histidine kinase"/>
    <property type="match status" value="1"/>
</dbReference>
<accession>A0A402B4U2</accession>
<evidence type="ECO:0000256" key="9">
    <source>
        <dbReference type="ARBA" id="ARBA00022777"/>
    </source>
</evidence>
<dbReference type="EMBL" id="BIFT01000001">
    <property type="protein sequence ID" value="GCE26361.1"/>
    <property type="molecule type" value="Genomic_DNA"/>
</dbReference>
<dbReference type="InterPro" id="IPR025828">
    <property type="entry name" value="Put_sensor_dom"/>
</dbReference>
<gene>
    <name evidence="15" type="ORF">KDA_18450</name>
</gene>
<evidence type="ECO:0000256" key="3">
    <source>
        <dbReference type="ARBA" id="ARBA00004314"/>
    </source>
</evidence>
<keyword evidence="11" id="KW-0902">Two-component regulatory system</keyword>
<dbReference type="InterPro" id="IPR004358">
    <property type="entry name" value="Sig_transdc_His_kin-like_C"/>
</dbReference>
<feature type="transmembrane region" description="Helical" evidence="13">
    <location>
        <begin position="110"/>
        <end position="129"/>
    </location>
</feature>
<feature type="transmembrane region" description="Helical" evidence="13">
    <location>
        <begin position="135"/>
        <end position="158"/>
    </location>
</feature>
<evidence type="ECO:0000256" key="10">
    <source>
        <dbReference type="ARBA" id="ARBA00022840"/>
    </source>
</evidence>
<evidence type="ECO:0000256" key="2">
    <source>
        <dbReference type="ARBA" id="ARBA00004236"/>
    </source>
</evidence>
<evidence type="ECO:0000313" key="15">
    <source>
        <dbReference type="EMBL" id="GCE26361.1"/>
    </source>
</evidence>
<comment type="catalytic activity">
    <reaction evidence="1">
        <text>ATP + protein L-histidine = ADP + protein N-phospho-L-histidine.</text>
        <dbReference type="EC" id="2.7.13.3"/>
    </reaction>
</comment>
<comment type="subcellular location">
    <subcellularLocation>
        <location evidence="2">Cell membrane</location>
    </subcellularLocation>
    <subcellularLocation>
        <location evidence="3">Membrane raft</location>
        <topology evidence="3">Multi-pass membrane protein</topology>
    </subcellularLocation>
</comment>
<protein>
    <recommendedName>
        <fullName evidence="4">histidine kinase</fullName>
        <ecNumber evidence="4">2.7.13.3</ecNumber>
    </recommendedName>
</protein>
<evidence type="ECO:0000256" key="11">
    <source>
        <dbReference type="ARBA" id="ARBA00023012"/>
    </source>
</evidence>
<feature type="transmembrane region" description="Helical" evidence="13">
    <location>
        <begin position="179"/>
        <end position="200"/>
    </location>
</feature>
<dbReference type="GO" id="GO:0000155">
    <property type="term" value="F:phosphorelay sensor kinase activity"/>
    <property type="evidence" value="ECO:0007669"/>
    <property type="project" value="InterPro"/>
</dbReference>
<evidence type="ECO:0000256" key="5">
    <source>
        <dbReference type="ARBA" id="ARBA00022475"/>
    </source>
</evidence>
<feature type="transmembrane region" description="Helical" evidence="13">
    <location>
        <begin position="20"/>
        <end position="40"/>
    </location>
</feature>
<feature type="transmembrane region" description="Helical" evidence="13">
    <location>
        <begin position="46"/>
        <end position="65"/>
    </location>
</feature>
<evidence type="ECO:0000256" key="7">
    <source>
        <dbReference type="ARBA" id="ARBA00022679"/>
    </source>
</evidence>
<organism evidence="15 16">
    <name type="scientific">Dictyobacter alpinus</name>
    <dbReference type="NCBI Taxonomy" id="2014873"/>
    <lineage>
        <taxon>Bacteria</taxon>
        <taxon>Bacillati</taxon>
        <taxon>Chloroflexota</taxon>
        <taxon>Ktedonobacteria</taxon>
        <taxon>Ktedonobacterales</taxon>
        <taxon>Dictyobacteraceae</taxon>
        <taxon>Dictyobacter</taxon>
    </lineage>
</organism>
<dbReference type="CDD" id="cd00082">
    <property type="entry name" value="HisKA"/>
    <property type="match status" value="1"/>
</dbReference>
<keyword evidence="12 13" id="KW-0472">Membrane</keyword>
<dbReference type="InterPro" id="IPR036890">
    <property type="entry name" value="HATPase_C_sf"/>
</dbReference>
<name>A0A402B4U2_9CHLR</name>
<sequence>MMQIEYSQDKGTQLYRNIGYHMLALPLGILYFVLVLIGVVLTTLNILLIGIPLIMLFTAGIWRVAAFERMLSSKLLNIQIAPMAAPFPTHATRLQRFLIHIRRAGTWKSLAYLFLKFPFGIFSFVITLISLVLCLLLCLCSSIITFLVSPFVLLYVIVASDNNLNGVVIRRNLPRIITAGGLALLPINIINGLAILWGHFAQTMLGMNQNAIRLAEVTAIAELERTRAEQAEQSRRELIMNVSHDLRTPVASIRGHLEALLLSSEEDPETLHTYLQIAHRETLRLGTMVEDLLSLARNDSHELSLRIERIDAGAIIEEVYQAMMPLARRERQISLVKELPAQAPGIMADSQRLRQVLLNLVRNAITYTPDGGIVAISLEVMSSQDVMITVADTGIGIEPEEQEQIFERFYRTDSSRTRSSGGFGLGLSIVHDFVTAMGGTIVVKSVPGEGSSFHIHLKAA</sequence>
<dbReference type="GO" id="GO:0005886">
    <property type="term" value="C:plasma membrane"/>
    <property type="evidence" value="ECO:0007669"/>
    <property type="project" value="UniProtKB-SubCell"/>
</dbReference>
<dbReference type="RefSeq" id="WP_161982045.1">
    <property type="nucleotide sequence ID" value="NZ_BIFT01000001.1"/>
</dbReference>
<keyword evidence="13" id="KW-0812">Transmembrane</keyword>
<evidence type="ECO:0000256" key="8">
    <source>
        <dbReference type="ARBA" id="ARBA00022741"/>
    </source>
</evidence>
<dbReference type="GO" id="GO:0045121">
    <property type="term" value="C:membrane raft"/>
    <property type="evidence" value="ECO:0007669"/>
    <property type="project" value="UniProtKB-SubCell"/>
</dbReference>
<dbReference type="AlphaFoldDB" id="A0A402B4U2"/>
<keyword evidence="8" id="KW-0547">Nucleotide-binding</keyword>
<keyword evidence="7" id="KW-0808">Transferase</keyword>
<dbReference type="InterPro" id="IPR005467">
    <property type="entry name" value="His_kinase_dom"/>
</dbReference>
<dbReference type="InterPro" id="IPR003594">
    <property type="entry name" value="HATPase_dom"/>
</dbReference>
<dbReference type="Pfam" id="PF13796">
    <property type="entry name" value="Sensor"/>
    <property type="match status" value="1"/>
</dbReference>
<evidence type="ECO:0000256" key="1">
    <source>
        <dbReference type="ARBA" id="ARBA00000085"/>
    </source>
</evidence>
<dbReference type="PRINTS" id="PR00344">
    <property type="entry name" value="BCTRLSENSOR"/>
</dbReference>
<proteinExistence type="predicted"/>
<evidence type="ECO:0000256" key="12">
    <source>
        <dbReference type="ARBA" id="ARBA00023136"/>
    </source>
</evidence>
<comment type="caution">
    <text evidence="15">The sequence shown here is derived from an EMBL/GenBank/DDBJ whole genome shotgun (WGS) entry which is preliminary data.</text>
</comment>
<dbReference type="GO" id="GO:0005524">
    <property type="term" value="F:ATP binding"/>
    <property type="evidence" value="ECO:0007669"/>
    <property type="project" value="UniProtKB-KW"/>
</dbReference>
<dbReference type="SMART" id="SM00388">
    <property type="entry name" value="HisKA"/>
    <property type="match status" value="1"/>
</dbReference>
<keyword evidence="10" id="KW-0067">ATP-binding</keyword>
<dbReference type="PROSITE" id="PS50109">
    <property type="entry name" value="HIS_KIN"/>
    <property type="match status" value="1"/>
</dbReference>
<dbReference type="Pfam" id="PF02518">
    <property type="entry name" value="HATPase_c"/>
    <property type="match status" value="1"/>
</dbReference>
<dbReference type="FunFam" id="3.30.565.10:FF:000023">
    <property type="entry name" value="PAS domain-containing sensor histidine kinase"/>
    <property type="match status" value="1"/>
</dbReference>
<dbReference type="InterPro" id="IPR003661">
    <property type="entry name" value="HisK_dim/P_dom"/>
</dbReference>
<keyword evidence="16" id="KW-1185">Reference proteome</keyword>
<evidence type="ECO:0000259" key="14">
    <source>
        <dbReference type="PROSITE" id="PS50109"/>
    </source>
</evidence>
<evidence type="ECO:0000256" key="4">
    <source>
        <dbReference type="ARBA" id="ARBA00012438"/>
    </source>
</evidence>
<evidence type="ECO:0000256" key="13">
    <source>
        <dbReference type="SAM" id="Phobius"/>
    </source>
</evidence>
<dbReference type="Pfam" id="PF00512">
    <property type="entry name" value="HisKA"/>
    <property type="match status" value="1"/>
</dbReference>
<feature type="domain" description="Histidine kinase" evidence="14">
    <location>
        <begin position="241"/>
        <end position="460"/>
    </location>
</feature>
<dbReference type="CDD" id="cd16922">
    <property type="entry name" value="HATPase_EvgS-ArcB-TorS-like"/>
    <property type="match status" value="1"/>
</dbReference>
<keyword evidence="5" id="KW-1003">Cell membrane</keyword>
<dbReference type="InterPro" id="IPR036097">
    <property type="entry name" value="HisK_dim/P_sf"/>
</dbReference>
<dbReference type="InterPro" id="IPR050736">
    <property type="entry name" value="Sensor_HK_Regulatory"/>
</dbReference>
<dbReference type="Gene3D" id="3.30.565.10">
    <property type="entry name" value="Histidine kinase-like ATPase, C-terminal domain"/>
    <property type="match status" value="1"/>
</dbReference>
<dbReference type="SUPFAM" id="SSF55874">
    <property type="entry name" value="ATPase domain of HSP90 chaperone/DNA topoisomerase II/histidine kinase"/>
    <property type="match status" value="1"/>
</dbReference>
<keyword evidence="9" id="KW-0418">Kinase</keyword>
<dbReference type="SMART" id="SM00387">
    <property type="entry name" value="HATPase_c"/>
    <property type="match status" value="1"/>
</dbReference>
<dbReference type="Proteomes" id="UP000287171">
    <property type="component" value="Unassembled WGS sequence"/>
</dbReference>
<evidence type="ECO:0000313" key="16">
    <source>
        <dbReference type="Proteomes" id="UP000287171"/>
    </source>
</evidence>
<keyword evidence="6" id="KW-0597">Phosphoprotein</keyword>